<dbReference type="PANTHER" id="PTHR36195:SF6">
    <property type="entry name" value="SECRETED THAUMATIN-LIKE PROTEIN CALA"/>
    <property type="match status" value="1"/>
</dbReference>
<reference evidence="2 3" key="1">
    <citation type="submission" date="2019-06" db="EMBL/GenBank/DDBJ databases">
        <authorList>
            <person name="Broberg M."/>
        </authorList>
    </citation>
    <scope>NUCLEOTIDE SEQUENCE [LARGE SCALE GENOMIC DNA]</scope>
</reference>
<dbReference type="EMBL" id="CABFNS010000715">
    <property type="protein sequence ID" value="VUC24052.1"/>
    <property type="molecule type" value="Genomic_DNA"/>
</dbReference>
<evidence type="ECO:0000256" key="1">
    <source>
        <dbReference type="SAM" id="MobiDB-lite"/>
    </source>
</evidence>
<evidence type="ECO:0000313" key="3">
    <source>
        <dbReference type="Proteomes" id="UP000766486"/>
    </source>
</evidence>
<feature type="region of interest" description="Disordered" evidence="1">
    <location>
        <begin position="192"/>
        <end position="219"/>
    </location>
</feature>
<dbReference type="InterPro" id="IPR006771">
    <property type="entry name" value="CetA-like"/>
</dbReference>
<dbReference type="Pfam" id="PF04681">
    <property type="entry name" value="Bys1"/>
    <property type="match status" value="1"/>
</dbReference>
<sequence>MVNFKYTAAVAALASGASASLKIHNYCDVEVSVVSSHNGGCDSGSDGVCVTAGGTPWTIKKGGIATLDWIANGDGTSLKLSKKGITGVLQFEYAMAAGQYGGLYWDLSDLDGKGNGLVGTPFFNDNIKVSPTGKGVGSGTCVQIRCTAGQTCLDSYQHPDDANTKWCPSDTGDMWLDLCQPTTIFALRDEEAAAAPSPAERAEEVPSERAEEVPENHQRAHARHLLTHSHGVHH</sequence>
<comment type="caution">
    <text evidence="2">The sequence shown here is derived from an EMBL/GenBank/DDBJ whole genome shotgun (WGS) entry which is preliminary data.</text>
</comment>
<evidence type="ECO:0000313" key="2">
    <source>
        <dbReference type="EMBL" id="VUC24052.1"/>
    </source>
</evidence>
<accession>A0ABY6U1A3</accession>
<dbReference type="InterPro" id="IPR037176">
    <property type="entry name" value="Osmotin/thaumatin-like_sf"/>
</dbReference>
<protein>
    <submittedName>
        <fullName evidence="2">Uncharacterized protein</fullName>
    </submittedName>
</protein>
<proteinExistence type="predicted"/>
<feature type="compositionally biased region" description="Basic and acidic residues" evidence="1">
    <location>
        <begin position="200"/>
        <end position="218"/>
    </location>
</feature>
<gene>
    <name evidence="2" type="ORF">CLO192961_LOCUS132603</name>
</gene>
<name>A0ABY6U1A3_BIOOC</name>
<dbReference type="Proteomes" id="UP000766486">
    <property type="component" value="Unassembled WGS sequence"/>
</dbReference>
<dbReference type="PANTHER" id="PTHR36195">
    <property type="entry name" value="DOMAIN PROTEIN, PUTATIVE (AFU_ORTHOLOGUE AFUA_5G01990)-RELATED-RELATED"/>
    <property type="match status" value="1"/>
</dbReference>
<keyword evidence="3" id="KW-1185">Reference proteome</keyword>
<organism evidence="2 3">
    <name type="scientific">Bionectria ochroleuca</name>
    <name type="common">Gliocladium roseum</name>
    <dbReference type="NCBI Taxonomy" id="29856"/>
    <lineage>
        <taxon>Eukaryota</taxon>
        <taxon>Fungi</taxon>
        <taxon>Dikarya</taxon>
        <taxon>Ascomycota</taxon>
        <taxon>Pezizomycotina</taxon>
        <taxon>Sordariomycetes</taxon>
        <taxon>Hypocreomycetidae</taxon>
        <taxon>Hypocreales</taxon>
        <taxon>Bionectriaceae</taxon>
        <taxon>Clonostachys</taxon>
    </lineage>
</organism>
<dbReference type="SUPFAM" id="SSF49870">
    <property type="entry name" value="Osmotin, thaumatin-like protein"/>
    <property type="match status" value="1"/>
</dbReference>